<name>A0A1I1DS33_9RHOB</name>
<evidence type="ECO:0000313" key="7">
    <source>
        <dbReference type="Proteomes" id="UP000198728"/>
    </source>
</evidence>
<dbReference type="InterPro" id="IPR001296">
    <property type="entry name" value="Glyco_trans_1"/>
</dbReference>
<dbReference type="SUPFAM" id="SSF53756">
    <property type="entry name" value="UDP-Glycosyltransferase/glycogen phosphorylase"/>
    <property type="match status" value="1"/>
</dbReference>
<evidence type="ECO:0000259" key="4">
    <source>
        <dbReference type="Pfam" id="PF00534"/>
    </source>
</evidence>
<dbReference type="Pfam" id="PF00534">
    <property type="entry name" value="Glycos_transf_1"/>
    <property type="match status" value="1"/>
</dbReference>
<feature type="domain" description="Glycosyltransferase subfamily 4-like N-terminal" evidence="5">
    <location>
        <begin position="42"/>
        <end position="141"/>
    </location>
</feature>
<comment type="similarity">
    <text evidence="1">Belongs to the glycosyltransferase group 1 family. Glycosyltransferase 4 subfamily.</text>
</comment>
<dbReference type="Proteomes" id="UP000198728">
    <property type="component" value="Unassembled WGS sequence"/>
</dbReference>
<keyword evidence="3 6" id="KW-0808">Transferase</keyword>
<reference evidence="6 7" key="1">
    <citation type="submission" date="2016-10" db="EMBL/GenBank/DDBJ databases">
        <authorList>
            <person name="de Groot N.N."/>
        </authorList>
    </citation>
    <scope>NUCLEOTIDE SEQUENCE [LARGE SCALE GENOMIC DNA]</scope>
    <source>
        <strain evidence="6 7">DSM 19548</strain>
    </source>
</reference>
<evidence type="ECO:0000259" key="5">
    <source>
        <dbReference type="Pfam" id="PF13439"/>
    </source>
</evidence>
<accession>A0A1I1DS33</accession>
<dbReference type="Gene3D" id="3.40.50.2000">
    <property type="entry name" value="Glycogen Phosphorylase B"/>
    <property type="match status" value="2"/>
</dbReference>
<evidence type="ECO:0000256" key="1">
    <source>
        <dbReference type="ARBA" id="ARBA00009481"/>
    </source>
</evidence>
<dbReference type="AlphaFoldDB" id="A0A1I1DS33"/>
<dbReference type="Pfam" id="PF13439">
    <property type="entry name" value="Glyco_transf_4"/>
    <property type="match status" value="1"/>
</dbReference>
<dbReference type="STRING" id="441112.SAMN04488094_101446"/>
<evidence type="ECO:0000256" key="3">
    <source>
        <dbReference type="ARBA" id="ARBA00022679"/>
    </source>
</evidence>
<gene>
    <name evidence="6" type="ORF">SAMN04488094_101446</name>
</gene>
<dbReference type="GO" id="GO:0016757">
    <property type="term" value="F:glycosyltransferase activity"/>
    <property type="evidence" value="ECO:0007669"/>
    <property type="project" value="UniProtKB-KW"/>
</dbReference>
<keyword evidence="2" id="KW-0328">Glycosyltransferase</keyword>
<dbReference type="PANTHER" id="PTHR12526">
    <property type="entry name" value="GLYCOSYLTRANSFERASE"/>
    <property type="match status" value="1"/>
</dbReference>
<organism evidence="6 7">
    <name type="scientific">Tropicimonas isoalkanivorans</name>
    <dbReference type="NCBI Taxonomy" id="441112"/>
    <lineage>
        <taxon>Bacteria</taxon>
        <taxon>Pseudomonadati</taxon>
        <taxon>Pseudomonadota</taxon>
        <taxon>Alphaproteobacteria</taxon>
        <taxon>Rhodobacterales</taxon>
        <taxon>Roseobacteraceae</taxon>
        <taxon>Tropicimonas</taxon>
    </lineage>
</organism>
<evidence type="ECO:0000313" key="6">
    <source>
        <dbReference type="EMBL" id="SFB77701.1"/>
    </source>
</evidence>
<protein>
    <submittedName>
        <fullName evidence="6">Glycosyltransferase involved in cell wall bisynthesis</fullName>
    </submittedName>
</protein>
<dbReference type="EMBL" id="FOLG01000001">
    <property type="protein sequence ID" value="SFB77701.1"/>
    <property type="molecule type" value="Genomic_DNA"/>
</dbReference>
<keyword evidence="7" id="KW-1185">Reference proteome</keyword>
<evidence type="ECO:0000256" key="2">
    <source>
        <dbReference type="ARBA" id="ARBA00022676"/>
    </source>
</evidence>
<dbReference type="PANTHER" id="PTHR12526:SF640">
    <property type="entry name" value="COLANIC ACID BIOSYNTHESIS GLYCOSYLTRANSFERASE WCAL-RELATED"/>
    <property type="match status" value="1"/>
</dbReference>
<sequence length="333" mass="36050">MPLLSDLDPYPPAATFPEHISNALRYRWRTRVDQRLGGVSEKRIRSFLLAHGVTHVLAEFGPIGCRVSLAARRSGARLFVHFHGYDATVLPRQASWMRQYSKLFAVADGIIAPSAYIANKLVDMGCPADKIHVSPCGVALDAFKPTERISGHVVMVGRMVEKKAPLHAIRAFAQASKNHPEAHLHVVGDGPLKPQAEVLLSENGLSERVTLHGARPHPFVRKLLSQASLFIQHSVRAADGDEEGLPVAILEAMASGIPVVATRHSGIPEAVIDGETGILVAEFDEVGMSIAINSMFDDPVRAAHLGIAGRRKASAEFSEDVVASRLRSIMGIE</sequence>
<feature type="domain" description="Glycosyl transferase family 1" evidence="4">
    <location>
        <begin position="153"/>
        <end position="311"/>
    </location>
</feature>
<dbReference type="InterPro" id="IPR028098">
    <property type="entry name" value="Glyco_trans_4-like_N"/>
</dbReference>
<proteinExistence type="inferred from homology"/>